<feature type="transmembrane region" description="Helical" evidence="1">
    <location>
        <begin position="7"/>
        <end position="29"/>
    </location>
</feature>
<keyword evidence="1" id="KW-0472">Membrane</keyword>
<reference evidence="2 3" key="1">
    <citation type="journal article" date="2014" name="Mol. Biol. Evol.">
        <title>Massive expansion of Ubiquitination-related gene families within the Chlamydiae.</title>
        <authorList>
            <person name="Domman D."/>
            <person name="Collingro A."/>
            <person name="Lagkouvardos I."/>
            <person name="Gehre L."/>
            <person name="Weinmaier T."/>
            <person name="Rattei T."/>
            <person name="Subtil A."/>
            <person name="Horn M."/>
        </authorList>
    </citation>
    <scope>NUCLEOTIDE SEQUENCE [LARGE SCALE GENOMIC DNA]</scope>
    <source>
        <strain evidence="2 3">EI2</strain>
    </source>
</reference>
<evidence type="ECO:0000256" key="1">
    <source>
        <dbReference type="SAM" id="Phobius"/>
    </source>
</evidence>
<proteinExistence type="predicted"/>
<protein>
    <recommendedName>
        <fullName evidence="4">DUF502 domain-containing protein</fullName>
    </recommendedName>
</protein>
<dbReference type="Proteomes" id="UP000031465">
    <property type="component" value="Unassembled WGS sequence"/>
</dbReference>
<dbReference type="InterPro" id="IPR007462">
    <property type="entry name" value="COV1-like"/>
</dbReference>
<keyword evidence="1" id="KW-0812">Transmembrane</keyword>
<comment type="caution">
    <text evidence="2">The sequence shown here is derived from an EMBL/GenBank/DDBJ whole genome shotgun (WGS) entry which is preliminary data.</text>
</comment>
<keyword evidence="1" id="KW-1133">Transmembrane helix</keyword>
<accession>A0A0C1JLS9</accession>
<gene>
    <name evidence="2" type="ORF">DB44_DJ00110</name>
</gene>
<dbReference type="AlphaFoldDB" id="A0A0C1JLS9"/>
<sequence length="238" mass="27111">MGLMKKYFITGLVILLPAALTLGVVIFIFNLLTTPFLGIVKIVFEQYGLFERGFLFLNSEQLQNILAQILILTSLFFITILLGLIGRWFFFRSVIKFAEYLFKNIPLVNTIYNTCKDVIKTLFNSKANSFKQVVLVRFPNPSTYSIGFITKEGLLGLHNTPFENSSIVFIPTTPNPTSGFLLVYRQEDILYLDMKVEEAFKYIISCGMITPSFHPIQKKPDSTPSYELNSPPISFQET</sequence>
<name>A0A0C1JLS9_9BACT</name>
<dbReference type="PANTHER" id="PTHR31876:SF26">
    <property type="entry name" value="PROTEIN LIKE COV 2"/>
    <property type="match status" value="1"/>
</dbReference>
<dbReference type="EMBL" id="JSAN01000082">
    <property type="protein sequence ID" value="KIC71516.1"/>
    <property type="molecule type" value="Genomic_DNA"/>
</dbReference>
<dbReference type="PANTHER" id="PTHR31876">
    <property type="entry name" value="COV-LIKE PROTEIN 1"/>
    <property type="match status" value="1"/>
</dbReference>
<evidence type="ECO:0000313" key="3">
    <source>
        <dbReference type="Proteomes" id="UP000031465"/>
    </source>
</evidence>
<feature type="transmembrane region" description="Helical" evidence="1">
    <location>
        <begin position="65"/>
        <end position="90"/>
    </location>
</feature>
<dbReference type="PATRIC" id="fig|362787.3.peg.1327"/>
<dbReference type="Pfam" id="PF04367">
    <property type="entry name" value="DUF502"/>
    <property type="match status" value="1"/>
</dbReference>
<organism evidence="2 3">
    <name type="scientific">Candidatus Protochlamydia amoebophila</name>
    <dbReference type="NCBI Taxonomy" id="362787"/>
    <lineage>
        <taxon>Bacteria</taxon>
        <taxon>Pseudomonadati</taxon>
        <taxon>Chlamydiota</taxon>
        <taxon>Chlamydiia</taxon>
        <taxon>Parachlamydiales</taxon>
        <taxon>Parachlamydiaceae</taxon>
        <taxon>Candidatus Protochlamydia</taxon>
    </lineage>
</organism>
<evidence type="ECO:0000313" key="2">
    <source>
        <dbReference type="EMBL" id="KIC71516.1"/>
    </source>
</evidence>
<evidence type="ECO:0008006" key="4">
    <source>
        <dbReference type="Google" id="ProtNLM"/>
    </source>
</evidence>